<reference evidence="2 3" key="1">
    <citation type="journal article" date="2019" name="New Phytol.">
        <title>Comparative genomics reveals unique wood-decay strategies and fruiting body development in the Schizophyllaceae.</title>
        <authorList>
            <person name="Almasi E."/>
            <person name="Sahu N."/>
            <person name="Krizsan K."/>
            <person name="Balint B."/>
            <person name="Kovacs G.M."/>
            <person name="Kiss B."/>
            <person name="Cseklye J."/>
            <person name="Drula E."/>
            <person name="Henrissat B."/>
            <person name="Nagy I."/>
            <person name="Chovatia M."/>
            <person name="Adam C."/>
            <person name="LaButti K."/>
            <person name="Lipzen A."/>
            <person name="Riley R."/>
            <person name="Grigoriev I.V."/>
            <person name="Nagy L.G."/>
        </authorList>
    </citation>
    <scope>NUCLEOTIDE SEQUENCE [LARGE SCALE GENOMIC DNA]</scope>
    <source>
        <strain evidence="2 3">NL-1724</strain>
    </source>
</reference>
<gene>
    <name evidence="2" type="ORF">BD626DRAFT_11275</name>
</gene>
<organism evidence="2 3">
    <name type="scientific">Schizophyllum amplum</name>
    <dbReference type="NCBI Taxonomy" id="97359"/>
    <lineage>
        <taxon>Eukaryota</taxon>
        <taxon>Fungi</taxon>
        <taxon>Dikarya</taxon>
        <taxon>Basidiomycota</taxon>
        <taxon>Agaricomycotina</taxon>
        <taxon>Agaricomycetes</taxon>
        <taxon>Agaricomycetidae</taxon>
        <taxon>Agaricales</taxon>
        <taxon>Schizophyllaceae</taxon>
        <taxon>Schizophyllum</taxon>
    </lineage>
</organism>
<evidence type="ECO:0000256" key="1">
    <source>
        <dbReference type="SAM" id="MobiDB-lite"/>
    </source>
</evidence>
<dbReference type="PANTHER" id="PTHR28027:SF1">
    <property type="entry name" value="CAMP INDEPENDENT REGULATORY PROTEIN (AFU_ORTHOLOGUE AFUA_3G09640)"/>
    <property type="match status" value="1"/>
</dbReference>
<protein>
    <recommendedName>
        <fullName evidence="4">Gti1/Pac2 family-domain-containing protein</fullName>
    </recommendedName>
</protein>
<proteinExistence type="predicted"/>
<keyword evidence="3" id="KW-1185">Reference proteome</keyword>
<dbReference type="Proteomes" id="UP000320762">
    <property type="component" value="Unassembled WGS sequence"/>
</dbReference>
<sequence>MTARSGRPTLEGVFLRNGMDATLVLHATQVDSLHMIRHRLDQYGRDAIKPGNVYVWEEQNQRQLSETCLERWTDGLRWGPSRGGADGFLKYTQKPEPGQKDPPLVKRTYSVLMYAGGMGPPRKCYVVSYISTCAETNARLASIDTLPALPQTLPPDWYRPWRVARRRGRKAQAQDEAARASALPARSTGGQNSDRLLVTTYTRPAYDHSQSLRPPYDRYSYQARPASGAPSSSPMLSEASTEPAYADATLPIVAPQPIHTGILAYSGMRDPRRTVVPDQGSASLAEQGRRAPSLNNIDDAPTTDRGTILVDNAQETVSAVYRHSYPSWLTPRNRQWRDYDPDAAPDKSSISECYRQHTSMFVQSPNQSGSFFDPNDLYDQSCFYVGQSAPQTDKDGPCAPHGIPANYCDHLHSEPTYIPPPSYSAYAAMDERYPVASAPDAGGMDVGHPTAFDAGDLAALDGHSTAFDAGYTTPDVGRPPRPNTFLAAYFAPVDSKSAHHYSHSYHYGHPYGAYTNAYDYTSGF</sequence>
<dbReference type="AlphaFoldDB" id="A0A550CX59"/>
<dbReference type="PANTHER" id="PTHR28027">
    <property type="entry name" value="TRANSCRIPTIONAL REGULATOR MIT1"/>
    <property type="match status" value="1"/>
</dbReference>
<feature type="compositionally biased region" description="Low complexity" evidence="1">
    <location>
        <begin position="223"/>
        <end position="234"/>
    </location>
</feature>
<evidence type="ECO:0000313" key="2">
    <source>
        <dbReference type="EMBL" id="TRM69384.1"/>
    </source>
</evidence>
<dbReference type="EMBL" id="VDMD01000001">
    <property type="protein sequence ID" value="TRM69384.1"/>
    <property type="molecule type" value="Genomic_DNA"/>
</dbReference>
<dbReference type="Pfam" id="PF09729">
    <property type="entry name" value="Gti1_Pac2"/>
    <property type="match status" value="1"/>
</dbReference>
<feature type="compositionally biased region" description="Polar residues" evidence="1">
    <location>
        <begin position="188"/>
        <end position="212"/>
    </location>
</feature>
<dbReference type="GO" id="GO:0003677">
    <property type="term" value="F:DNA binding"/>
    <property type="evidence" value="ECO:0007669"/>
    <property type="project" value="TreeGrafter"/>
</dbReference>
<feature type="region of interest" description="Disordered" evidence="1">
    <location>
        <begin position="271"/>
        <end position="303"/>
    </location>
</feature>
<comment type="caution">
    <text evidence="2">The sequence shown here is derived from an EMBL/GenBank/DDBJ whole genome shotgun (WGS) entry which is preliminary data.</text>
</comment>
<dbReference type="OrthoDB" id="5572844at2759"/>
<feature type="region of interest" description="Disordered" evidence="1">
    <location>
        <begin position="168"/>
        <end position="242"/>
    </location>
</feature>
<evidence type="ECO:0000313" key="3">
    <source>
        <dbReference type="Proteomes" id="UP000320762"/>
    </source>
</evidence>
<accession>A0A550CX59</accession>
<name>A0A550CX59_9AGAR</name>
<evidence type="ECO:0008006" key="4">
    <source>
        <dbReference type="Google" id="ProtNLM"/>
    </source>
</evidence>
<dbReference type="InterPro" id="IPR018608">
    <property type="entry name" value="Gti1/Pac2"/>
</dbReference>